<proteinExistence type="predicted"/>
<dbReference type="PROSITE" id="PS51733">
    <property type="entry name" value="BPL_LPL_CATALYTIC"/>
    <property type="match status" value="1"/>
</dbReference>
<evidence type="ECO:0000259" key="8">
    <source>
        <dbReference type="PROSITE" id="PS51733"/>
    </source>
</evidence>
<dbReference type="EC" id="6.3.1.20" evidence="3"/>
<dbReference type="NCBIfam" id="TIGR00545">
    <property type="entry name" value="lipoyltrans"/>
    <property type="match status" value="1"/>
</dbReference>
<dbReference type="Proteomes" id="UP000289726">
    <property type="component" value="Chromosome"/>
</dbReference>
<evidence type="ECO:0000313" key="9">
    <source>
        <dbReference type="EMBL" id="QBF23851.1"/>
    </source>
</evidence>
<name>A0A4P6MDR4_9MOLU</name>
<dbReference type="GO" id="GO:0016979">
    <property type="term" value="F:lipoate-protein ligase activity"/>
    <property type="evidence" value="ECO:0007669"/>
    <property type="project" value="UniProtKB-EC"/>
</dbReference>
<evidence type="ECO:0000256" key="3">
    <source>
        <dbReference type="ARBA" id="ARBA00012367"/>
    </source>
</evidence>
<dbReference type="Pfam" id="PF21948">
    <property type="entry name" value="LplA-B_cat"/>
    <property type="match status" value="1"/>
</dbReference>
<dbReference type="UniPathway" id="UPA00537">
    <property type="reaction ID" value="UER00594"/>
</dbReference>
<evidence type="ECO:0000256" key="4">
    <source>
        <dbReference type="ARBA" id="ARBA00022598"/>
    </source>
</evidence>
<keyword evidence="6" id="KW-0067">ATP-binding</keyword>
<sequence>MILIQINRICDLKPYFYYALEQYALNHLLKQNHEKSFFFIWKIKGVVVGKNQIIENEVNLDYLKEHKIPLFRRPTGGGCVYNDPQTPLFSIIAKKEKNFSFKPFLAKIVVALQKLGLNVEFSGRNDILLEGKKISGNAFMQNQNGMVTHGTLLYNCDFQTMINTITPNDQKLISKGIASVRSRVTNLKGYLPDMSQEKLMQYLTGALTDQTYVLSDQEIKSIEKDSLQFASNEFLFLTQPHHTKILKKRFSWGGLEIFLDIRFGLIEKMTLIGDFFHKEDNLEQFSKLFEGITYQTEKIQEILEKTNIGFYILDATNDDFLSLLKEGILEEKLKNLNY</sequence>
<comment type="pathway">
    <text evidence="1">Protein modification; protein lipoylation via exogenous pathway; protein N(6)-(lipoyl)lysine from lipoate: step 2/2.</text>
</comment>
<reference evidence="9 10" key="1">
    <citation type="submission" date="2019-02" db="EMBL/GenBank/DDBJ databases">
        <title>Draft Genome Sequence of Maize Bushy Stunt-like Phytoplasma group 16SrI-B (Aster yellows) in South Africa.</title>
        <authorList>
            <person name="Coetzee B."/>
            <person name="Douglas-Smit N."/>
            <person name="Maree H.J."/>
            <person name="Burger J.T."/>
            <person name="Kruger K."/>
            <person name="Pietersen G."/>
        </authorList>
    </citation>
    <scope>NUCLEOTIDE SEQUENCE [LARGE SCALE GENOMIC DNA]</scope>
    <source>
        <strain evidence="9 10">De Villa</strain>
    </source>
</reference>
<gene>
    <name evidence="9" type="ORF">EXT02_01415</name>
</gene>
<dbReference type="GO" id="GO:0017118">
    <property type="term" value="F:lipoyltransferase activity"/>
    <property type="evidence" value="ECO:0007669"/>
    <property type="project" value="TreeGrafter"/>
</dbReference>
<dbReference type="SUPFAM" id="SSF82649">
    <property type="entry name" value="SufE/NifU"/>
    <property type="match status" value="1"/>
</dbReference>
<keyword evidence="10" id="KW-1185">Reference proteome</keyword>
<dbReference type="RefSeq" id="WP_130427651.1">
    <property type="nucleotide sequence ID" value="NZ_CP035949.1"/>
</dbReference>
<dbReference type="Gene3D" id="3.30.930.10">
    <property type="entry name" value="Bira Bifunctional Protein, Domain 2"/>
    <property type="match status" value="1"/>
</dbReference>
<evidence type="ECO:0000256" key="2">
    <source>
        <dbReference type="ARBA" id="ARBA00005124"/>
    </source>
</evidence>
<evidence type="ECO:0000256" key="5">
    <source>
        <dbReference type="ARBA" id="ARBA00022741"/>
    </source>
</evidence>
<dbReference type="Pfam" id="PF10437">
    <property type="entry name" value="Lip_prot_lig_C"/>
    <property type="match status" value="1"/>
</dbReference>
<evidence type="ECO:0000256" key="1">
    <source>
        <dbReference type="ARBA" id="ARBA00005085"/>
    </source>
</evidence>
<organism evidence="9 10">
    <name type="scientific">'Catharanthus roseus' aster yellows phytoplasma</name>
    <dbReference type="NCBI Taxonomy" id="1193712"/>
    <lineage>
        <taxon>Bacteria</taxon>
        <taxon>Bacillati</taxon>
        <taxon>Mycoplasmatota</taxon>
        <taxon>Mollicutes</taxon>
        <taxon>Acholeplasmatales</taxon>
        <taxon>Acholeplasmataceae</taxon>
        <taxon>Candidatus Phytoplasma</taxon>
        <taxon>16SrI (Aster yellows group)</taxon>
    </lineage>
</organism>
<evidence type="ECO:0000256" key="6">
    <source>
        <dbReference type="ARBA" id="ARBA00022840"/>
    </source>
</evidence>
<evidence type="ECO:0000313" key="10">
    <source>
        <dbReference type="Proteomes" id="UP000289726"/>
    </source>
</evidence>
<dbReference type="InterPro" id="IPR019491">
    <property type="entry name" value="Lipoate_protein_ligase_C"/>
</dbReference>
<protein>
    <recommendedName>
        <fullName evidence="3">lipoate--protein ligase</fullName>
        <ecNumber evidence="3">6.3.1.20</ecNumber>
    </recommendedName>
</protein>
<feature type="domain" description="BPL/LPL catalytic" evidence="8">
    <location>
        <begin position="30"/>
        <end position="211"/>
    </location>
</feature>
<dbReference type="InterPro" id="IPR045864">
    <property type="entry name" value="aa-tRNA-synth_II/BPL/LPL"/>
</dbReference>
<dbReference type="InterPro" id="IPR004562">
    <property type="entry name" value="LipoylTrfase_LipoateP_Ligase"/>
</dbReference>
<dbReference type="GO" id="GO:0009249">
    <property type="term" value="P:protein lipoylation"/>
    <property type="evidence" value="ECO:0007669"/>
    <property type="project" value="InterPro"/>
</dbReference>
<comment type="pathway">
    <text evidence="2">Protein modification; protein lipoylation via exogenous pathway; protein N(6)-(lipoyl)lysine from lipoate: step 1/2.</text>
</comment>
<accession>A0A4P6MDR4</accession>
<dbReference type="CDD" id="cd16443">
    <property type="entry name" value="LplA"/>
    <property type="match status" value="1"/>
</dbReference>
<dbReference type="PANTHER" id="PTHR12561">
    <property type="entry name" value="LIPOATE-PROTEIN LIGASE"/>
    <property type="match status" value="1"/>
</dbReference>
<keyword evidence="5" id="KW-0547">Nucleotide-binding</keyword>
<dbReference type="GO" id="GO:0005524">
    <property type="term" value="F:ATP binding"/>
    <property type="evidence" value="ECO:0007669"/>
    <property type="project" value="UniProtKB-KW"/>
</dbReference>
<dbReference type="InterPro" id="IPR004143">
    <property type="entry name" value="BPL_LPL_catalytic"/>
</dbReference>
<keyword evidence="4 9" id="KW-0436">Ligase</keyword>
<dbReference type="GO" id="GO:0005737">
    <property type="term" value="C:cytoplasm"/>
    <property type="evidence" value="ECO:0007669"/>
    <property type="project" value="TreeGrafter"/>
</dbReference>
<dbReference type="PANTHER" id="PTHR12561:SF3">
    <property type="entry name" value="LIPOYLTRANSFERASE 1, MITOCHONDRIAL"/>
    <property type="match status" value="1"/>
</dbReference>
<dbReference type="SUPFAM" id="SSF55681">
    <property type="entry name" value="Class II aaRS and biotin synthetases"/>
    <property type="match status" value="1"/>
</dbReference>
<dbReference type="AlphaFoldDB" id="A0A4P6MDR4"/>
<comment type="catalytic activity">
    <reaction evidence="7">
        <text>L-lysyl-[lipoyl-carrier protein] + (R)-lipoate + ATP = N(6)-[(R)-lipoyl]-L-lysyl-[lipoyl-carrier protein] + AMP + diphosphate + H(+)</text>
        <dbReference type="Rhea" id="RHEA:49288"/>
        <dbReference type="Rhea" id="RHEA-COMP:10500"/>
        <dbReference type="Rhea" id="RHEA-COMP:10502"/>
        <dbReference type="ChEBI" id="CHEBI:15378"/>
        <dbReference type="ChEBI" id="CHEBI:29969"/>
        <dbReference type="ChEBI" id="CHEBI:30616"/>
        <dbReference type="ChEBI" id="CHEBI:33019"/>
        <dbReference type="ChEBI" id="CHEBI:83088"/>
        <dbReference type="ChEBI" id="CHEBI:83099"/>
        <dbReference type="ChEBI" id="CHEBI:456215"/>
        <dbReference type="EC" id="6.3.1.20"/>
    </reaction>
</comment>
<dbReference type="EMBL" id="CP035949">
    <property type="protein sequence ID" value="QBF23851.1"/>
    <property type="molecule type" value="Genomic_DNA"/>
</dbReference>
<evidence type="ECO:0000256" key="7">
    <source>
        <dbReference type="ARBA" id="ARBA00048037"/>
    </source>
</evidence>
<dbReference type="Gene3D" id="3.30.390.50">
    <property type="entry name" value="CO dehydrogenase flavoprotein, C-terminal domain"/>
    <property type="match status" value="1"/>
</dbReference>